<dbReference type="SUPFAM" id="SSF46785">
    <property type="entry name" value="Winged helix' DNA-binding domain"/>
    <property type="match status" value="1"/>
</dbReference>
<evidence type="ECO:0000256" key="3">
    <source>
        <dbReference type="ARBA" id="ARBA00023015"/>
    </source>
</evidence>
<dbReference type="PROSITE" id="PS50949">
    <property type="entry name" value="HTH_GNTR"/>
    <property type="match status" value="1"/>
</dbReference>
<dbReference type="GO" id="GO:0030170">
    <property type="term" value="F:pyridoxal phosphate binding"/>
    <property type="evidence" value="ECO:0007669"/>
    <property type="project" value="InterPro"/>
</dbReference>
<dbReference type="Gene3D" id="1.10.10.10">
    <property type="entry name" value="Winged helix-like DNA-binding domain superfamily/Winged helix DNA-binding domain"/>
    <property type="match status" value="1"/>
</dbReference>
<dbReference type="InterPro" id="IPR036390">
    <property type="entry name" value="WH_DNA-bd_sf"/>
</dbReference>
<comment type="caution">
    <text evidence="7">The sequence shown here is derived from an EMBL/GenBank/DDBJ whole genome shotgun (WGS) entry which is preliminary data.</text>
</comment>
<dbReference type="RefSeq" id="WP_184771179.1">
    <property type="nucleotide sequence ID" value="NZ_JACHGI010000010.1"/>
</dbReference>
<protein>
    <submittedName>
        <fullName evidence="7">GntR family transcriptional regulator/MocR family aminotransferase</fullName>
    </submittedName>
</protein>
<gene>
    <name evidence="7" type="ORF">HNQ96_004446</name>
</gene>
<organism evidence="7 8">
    <name type="scientific">Aminobacter carboxidus</name>
    <dbReference type="NCBI Taxonomy" id="376165"/>
    <lineage>
        <taxon>Bacteria</taxon>
        <taxon>Pseudomonadati</taxon>
        <taxon>Pseudomonadota</taxon>
        <taxon>Alphaproteobacteria</taxon>
        <taxon>Hyphomicrobiales</taxon>
        <taxon>Phyllobacteriaceae</taxon>
        <taxon>Aminobacter</taxon>
    </lineage>
</organism>
<dbReference type="EMBL" id="JACHGI010000010">
    <property type="protein sequence ID" value="MBB6468562.1"/>
    <property type="molecule type" value="Genomic_DNA"/>
</dbReference>
<keyword evidence="4" id="KW-0238">DNA-binding</keyword>
<evidence type="ECO:0000313" key="7">
    <source>
        <dbReference type="EMBL" id="MBB6468562.1"/>
    </source>
</evidence>
<feature type="domain" description="HTH gntR-type" evidence="6">
    <location>
        <begin position="9"/>
        <end position="77"/>
    </location>
</feature>
<dbReference type="InterPro" id="IPR015421">
    <property type="entry name" value="PyrdxlP-dep_Trfase_major"/>
</dbReference>
<dbReference type="Gene3D" id="3.40.640.10">
    <property type="entry name" value="Type I PLP-dependent aspartate aminotransferase-like (Major domain)"/>
    <property type="match status" value="1"/>
</dbReference>
<dbReference type="InterPro" id="IPR036388">
    <property type="entry name" value="WH-like_DNA-bd_sf"/>
</dbReference>
<dbReference type="SUPFAM" id="SSF53383">
    <property type="entry name" value="PLP-dependent transferases"/>
    <property type="match status" value="1"/>
</dbReference>
<evidence type="ECO:0000256" key="1">
    <source>
        <dbReference type="ARBA" id="ARBA00005384"/>
    </source>
</evidence>
<dbReference type="GO" id="GO:0008483">
    <property type="term" value="F:transaminase activity"/>
    <property type="evidence" value="ECO:0007669"/>
    <property type="project" value="UniProtKB-KW"/>
</dbReference>
<dbReference type="InterPro" id="IPR051446">
    <property type="entry name" value="HTH_trans_reg/aminotransferase"/>
</dbReference>
<evidence type="ECO:0000256" key="5">
    <source>
        <dbReference type="ARBA" id="ARBA00023163"/>
    </source>
</evidence>
<dbReference type="Proteomes" id="UP000532373">
    <property type="component" value="Unassembled WGS sequence"/>
</dbReference>
<dbReference type="InterPro" id="IPR004839">
    <property type="entry name" value="Aminotransferase_I/II_large"/>
</dbReference>
<keyword evidence="7" id="KW-0808">Transferase</keyword>
<dbReference type="CDD" id="cd00609">
    <property type="entry name" value="AAT_like"/>
    <property type="match status" value="1"/>
</dbReference>
<dbReference type="PANTHER" id="PTHR46577:SF1">
    <property type="entry name" value="HTH-TYPE TRANSCRIPTIONAL REGULATORY PROTEIN GABR"/>
    <property type="match status" value="1"/>
</dbReference>
<evidence type="ECO:0000259" key="6">
    <source>
        <dbReference type="PROSITE" id="PS50949"/>
    </source>
</evidence>
<dbReference type="SMART" id="SM00345">
    <property type="entry name" value="HTH_GNTR"/>
    <property type="match status" value="1"/>
</dbReference>
<accession>A0A8E2BFB1</accession>
<dbReference type="PANTHER" id="PTHR46577">
    <property type="entry name" value="HTH-TYPE TRANSCRIPTIONAL REGULATORY PROTEIN GABR"/>
    <property type="match status" value="1"/>
</dbReference>
<dbReference type="InterPro" id="IPR015424">
    <property type="entry name" value="PyrdxlP-dep_Trfase"/>
</dbReference>
<proteinExistence type="inferred from homology"/>
<keyword evidence="3" id="KW-0805">Transcription regulation</keyword>
<reference evidence="7 8" key="1">
    <citation type="submission" date="2020-08" db="EMBL/GenBank/DDBJ databases">
        <title>Genomic Encyclopedia of Type Strains, Phase IV (KMG-IV): sequencing the most valuable type-strain genomes for metagenomic binning, comparative biology and taxonomic classification.</title>
        <authorList>
            <person name="Goeker M."/>
        </authorList>
    </citation>
    <scope>NUCLEOTIDE SEQUENCE [LARGE SCALE GENOMIC DNA]</scope>
    <source>
        <strain evidence="7 8">DSM 17454</strain>
    </source>
</reference>
<dbReference type="AlphaFoldDB" id="A0A8E2BFB1"/>
<evidence type="ECO:0000256" key="4">
    <source>
        <dbReference type="ARBA" id="ARBA00023125"/>
    </source>
</evidence>
<dbReference type="CDD" id="cd07377">
    <property type="entry name" value="WHTH_GntR"/>
    <property type="match status" value="1"/>
</dbReference>
<dbReference type="Pfam" id="PF00392">
    <property type="entry name" value="GntR"/>
    <property type="match status" value="1"/>
</dbReference>
<evidence type="ECO:0000313" key="8">
    <source>
        <dbReference type="Proteomes" id="UP000532373"/>
    </source>
</evidence>
<dbReference type="InterPro" id="IPR000524">
    <property type="entry name" value="Tscrpt_reg_HTH_GntR"/>
</dbReference>
<comment type="similarity">
    <text evidence="1">In the C-terminal section; belongs to the class-I pyridoxal-phosphate-dependent aminotransferase family.</text>
</comment>
<sequence>MAENDRNGGMGARKIYETLRDQIVGGVYGADGLLPSSRVLATELNVSRTTVTVAYEQLIAEGFIDVRQGARPRVAPAVVHQDHIAEPRQAYGATRLSSYGERLKMIGKGHQERHPSLIVDFKYGDLALSDFPILAWKRAVVAAMANSPGHLSYSDPKGSRRLRTALQGYLWRARTLRCEPEQIIIVNGSQQGLDICARLLLNEDENFVIENPCYTSARHVFRATGATLVPVNVDKDGMETHELAATEARLAYVTPSHQYPLGGVMPIGRRHQLLSWARQCDAYIIEDDYDGEYRYDINPVPPLYGLESYENVIYLGTISKTLSPALRLGYLVVPSQLHDVFAMAKYLADRHTPTMEQEALAALIESGAYERHVRRARRRNGERREALLAALRHRFGDRIIIEGADAGLHVVVWFRDLHKSMEGELVEEARTRSVGIYTVTSLYEQSHPTVRPDQAGLVLGYAALSISRIERGVQLLGQAIDEIQARDSSGSRQSASSFG</sequence>
<dbReference type="Pfam" id="PF00155">
    <property type="entry name" value="Aminotran_1_2"/>
    <property type="match status" value="1"/>
</dbReference>
<keyword evidence="7" id="KW-0032">Aminotransferase</keyword>
<dbReference type="PRINTS" id="PR00035">
    <property type="entry name" value="HTHGNTR"/>
</dbReference>
<keyword evidence="5" id="KW-0804">Transcription</keyword>
<dbReference type="GO" id="GO:0003700">
    <property type="term" value="F:DNA-binding transcription factor activity"/>
    <property type="evidence" value="ECO:0007669"/>
    <property type="project" value="InterPro"/>
</dbReference>
<dbReference type="GO" id="GO:0003677">
    <property type="term" value="F:DNA binding"/>
    <property type="evidence" value="ECO:0007669"/>
    <property type="project" value="UniProtKB-KW"/>
</dbReference>
<name>A0A8E2BFB1_9HYPH</name>
<evidence type="ECO:0000256" key="2">
    <source>
        <dbReference type="ARBA" id="ARBA00022898"/>
    </source>
</evidence>
<keyword evidence="2" id="KW-0663">Pyridoxal phosphate</keyword>